<comment type="caution">
    <text evidence="1">The sequence shown here is derived from an EMBL/GenBank/DDBJ whole genome shotgun (WGS) entry which is preliminary data.</text>
</comment>
<dbReference type="EMBL" id="CM056742">
    <property type="protein sequence ID" value="KAJ8680977.1"/>
    <property type="molecule type" value="Genomic_DNA"/>
</dbReference>
<gene>
    <name evidence="1" type="ORF">QAD02_016764</name>
</gene>
<name>A0ACC2PCE3_9HYME</name>
<sequence>MWKLTRHGTYHFMISFVSSLMVFCSSLCRNVSPIDLIVNHIQEDLSVKKINFIIDSSKQISHVSGELVRKISHRIPSNTINSKELTEDRYNSKISSFDTYEEMLLERLSLVIGITYTKNDQNMNEDLSGMLESYHWLTGNMRGRYLMVVIGEKSHSLKTFLHAAWASNFLDLSVIEITGNNSNSRTNHDMLISPDYRMKIYTFNPFSSEYSVSDLNASTVIFPNKLRDLNGYKFRAEIDGYGGNGIKQSILLHSCHDKLMMQTIVESLNSTMVITNRSTPWYMNSSDIGVRYFEPFTADFYMNLYYGPIVVIVTEQGTYDLIPNLSQIVLPTTVSYYLLLKRPIQESEIEISKKAIIAYAALILTGIFFASYSRLLGFKQKNWSVLNITTAQMGGSLEYHGNTRQMKMSEKIYLITMYITTFIVTTVAADYILKIFIFHQKTDNFETLKDLADSDIPLILANSDFEFLSLFFKNPNILRILERSEKHKGSNSFSRFCYFTLPDEPVDESVNLCVWESRKDVVEIELSDNWYIDKIDEPVQVIHPRFYLDDYGHFKDTFEMLLGRFLETGIEKSWQLISQRTRISGMVGRGANLSAITENVIPLQEDLEDAMPLKYQLSAVMAVGSIFSIFVLICEIIWSRYLGKTKIGILMIAFCSHYRPQSYEMRSTMRSKSKVSPALTLSRILAVRETANLTSK</sequence>
<organism evidence="1 2">
    <name type="scientific">Eretmocerus hayati</name>
    <dbReference type="NCBI Taxonomy" id="131215"/>
    <lineage>
        <taxon>Eukaryota</taxon>
        <taxon>Metazoa</taxon>
        <taxon>Ecdysozoa</taxon>
        <taxon>Arthropoda</taxon>
        <taxon>Hexapoda</taxon>
        <taxon>Insecta</taxon>
        <taxon>Pterygota</taxon>
        <taxon>Neoptera</taxon>
        <taxon>Endopterygota</taxon>
        <taxon>Hymenoptera</taxon>
        <taxon>Apocrita</taxon>
        <taxon>Proctotrupomorpha</taxon>
        <taxon>Chalcidoidea</taxon>
        <taxon>Aphelinidae</taxon>
        <taxon>Aphelininae</taxon>
        <taxon>Eretmocerus</taxon>
    </lineage>
</organism>
<evidence type="ECO:0000313" key="2">
    <source>
        <dbReference type="Proteomes" id="UP001239111"/>
    </source>
</evidence>
<dbReference type="Proteomes" id="UP001239111">
    <property type="component" value="Chromosome 2"/>
</dbReference>
<evidence type="ECO:0000313" key="1">
    <source>
        <dbReference type="EMBL" id="KAJ8680977.1"/>
    </source>
</evidence>
<accession>A0ACC2PCE3</accession>
<protein>
    <submittedName>
        <fullName evidence="1">Uncharacterized protein</fullName>
    </submittedName>
</protein>
<keyword evidence="2" id="KW-1185">Reference proteome</keyword>
<reference evidence="1" key="1">
    <citation type="submission" date="2023-04" db="EMBL/GenBank/DDBJ databases">
        <title>A chromosome-level genome assembly of the parasitoid wasp Eretmocerus hayati.</title>
        <authorList>
            <person name="Zhong Y."/>
            <person name="Liu S."/>
            <person name="Liu Y."/>
        </authorList>
    </citation>
    <scope>NUCLEOTIDE SEQUENCE</scope>
    <source>
        <strain evidence="1">ZJU_SS_LIU_2023</strain>
    </source>
</reference>
<proteinExistence type="predicted"/>